<dbReference type="InterPro" id="IPR011054">
    <property type="entry name" value="Rudment_hybrid_motif"/>
</dbReference>
<dbReference type="SMART" id="SM00878">
    <property type="entry name" value="Biotin_carb_C"/>
    <property type="match status" value="1"/>
</dbReference>
<evidence type="ECO:0000313" key="9">
    <source>
        <dbReference type="EMBL" id="CRG91003.1"/>
    </source>
</evidence>
<evidence type="ECO:0008006" key="11">
    <source>
        <dbReference type="Google" id="ProtNLM"/>
    </source>
</evidence>
<evidence type="ECO:0000256" key="5">
    <source>
        <dbReference type="ARBA" id="ARBA00023267"/>
    </source>
</evidence>
<organism evidence="9 10">
    <name type="scientific">Talaromyces islandicus</name>
    <name type="common">Penicillium islandicum</name>
    <dbReference type="NCBI Taxonomy" id="28573"/>
    <lineage>
        <taxon>Eukaryota</taxon>
        <taxon>Fungi</taxon>
        <taxon>Dikarya</taxon>
        <taxon>Ascomycota</taxon>
        <taxon>Pezizomycotina</taxon>
        <taxon>Eurotiomycetes</taxon>
        <taxon>Eurotiomycetidae</taxon>
        <taxon>Eurotiales</taxon>
        <taxon>Trichocomaceae</taxon>
        <taxon>Talaromyces</taxon>
        <taxon>Talaromyces sect. Islandici</taxon>
    </lineage>
</organism>
<keyword evidence="5" id="KW-0092">Biotin</keyword>
<dbReference type="SUPFAM" id="SSF51246">
    <property type="entry name" value="Rudiment single hybrid motif"/>
    <property type="match status" value="1"/>
</dbReference>
<dbReference type="InterPro" id="IPR005482">
    <property type="entry name" value="Biotin_COase_C"/>
</dbReference>
<dbReference type="PANTHER" id="PTHR45007:SF1">
    <property type="entry name" value="CARBOXYLASE, PUTATIVE (AFU_ORTHOLOGUE AFUA_5G07570)-RELATED"/>
    <property type="match status" value="1"/>
</dbReference>
<dbReference type="InterPro" id="IPR011761">
    <property type="entry name" value="ATP-grasp"/>
</dbReference>
<dbReference type="InterPro" id="IPR011764">
    <property type="entry name" value="Biotin_carboxylation_dom"/>
</dbReference>
<dbReference type="PROSITE" id="PS00867">
    <property type="entry name" value="CPSASE_2"/>
    <property type="match status" value="1"/>
</dbReference>
<dbReference type="InterPro" id="IPR005481">
    <property type="entry name" value="BC-like_N"/>
</dbReference>
<dbReference type="EMBL" id="CVMT01000009">
    <property type="protein sequence ID" value="CRG91003.1"/>
    <property type="molecule type" value="Genomic_DNA"/>
</dbReference>
<dbReference type="Proteomes" id="UP000054383">
    <property type="component" value="Unassembled WGS sequence"/>
</dbReference>
<dbReference type="SUPFAM" id="SSF56059">
    <property type="entry name" value="Glutathione synthetase ATP-binding domain-like"/>
    <property type="match status" value="1"/>
</dbReference>
<dbReference type="GO" id="GO:0046872">
    <property type="term" value="F:metal ion binding"/>
    <property type="evidence" value="ECO:0007669"/>
    <property type="project" value="InterPro"/>
</dbReference>
<dbReference type="PROSITE" id="PS50975">
    <property type="entry name" value="ATP_GRASP"/>
    <property type="match status" value="1"/>
</dbReference>
<evidence type="ECO:0000256" key="2">
    <source>
        <dbReference type="ARBA" id="ARBA00022598"/>
    </source>
</evidence>
<evidence type="ECO:0000259" key="7">
    <source>
        <dbReference type="PROSITE" id="PS50975"/>
    </source>
</evidence>
<protein>
    <recommendedName>
        <fullName evidence="11">Pyruvate carboxylase</fullName>
    </recommendedName>
</protein>
<dbReference type="InterPro" id="IPR000089">
    <property type="entry name" value="Biotin_lipoyl"/>
</dbReference>
<keyword evidence="4 6" id="KW-0067">ATP-binding</keyword>
<dbReference type="InterPro" id="IPR005479">
    <property type="entry name" value="CPAse_ATP-bd"/>
</dbReference>
<dbReference type="Gene3D" id="2.40.50.100">
    <property type="match status" value="1"/>
</dbReference>
<dbReference type="OrthoDB" id="196847at2759"/>
<dbReference type="STRING" id="28573.A0A0U1M5X4"/>
<evidence type="ECO:0000313" key="10">
    <source>
        <dbReference type="Proteomes" id="UP000054383"/>
    </source>
</evidence>
<dbReference type="Pfam" id="PF00364">
    <property type="entry name" value="Biotin_lipoyl"/>
    <property type="match status" value="1"/>
</dbReference>
<evidence type="ECO:0000256" key="3">
    <source>
        <dbReference type="ARBA" id="ARBA00022741"/>
    </source>
</evidence>
<evidence type="ECO:0000256" key="4">
    <source>
        <dbReference type="ARBA" id="ARBA00022840"/>
    </source>
</evidence>
<name>A0A0U1M5X4_TALIS</name>
<evidence type="ECO:0000256" key="1">
    <source>
        <dbReference type="ARBA" id="ARBA00001953"/>
    </source>
</evidence>
<dbReference type="Pfam" id="PF00289">
    <property type="entry name" value="Biotin_carb_N"/>
    <property type="match status" value="1"/>
</dbReference>
<dbReference type="InterPro" id="IPR011053">
    <property type="entry name" value="Single_hybrid_motif"/>
</dbReference>
<comment type="cofactor">
    <cofactor evidence="1">
        <name>biotin</name>
        <dbReference type="ChEBI" id="CHEBI:57586"/>
    </cofactor>
</comment>
<dbReference type="CDD" id="cd06850">
    <property type="entry name" value="biotinyl_domain"/>
    <property type="match status" value="1"/>
</dbReference>
<evidence type="ECO:0000256" key="6">
    <source>
        <dbReference type="PROSITE-ProRule" id="PRU00409"/>
    </source>
</evidence>
<accession>A0A0U1M5X4</accession>
<keyword evidence="10" id="KW-1185">Reference proteome</keyword>
<dbReference type="SUPFAM" id="SSF51230">
    <property type="entry name" value="Single hybrid motif"/>
    <property type="match status" value="1"/>
</dbReference>
<gene>
    <name evidence="9" type="ORF">PISL3812_08051</name>
</gene>
<dbReference type="PANTHER" id="PTHR45007">
    <property type="entry name" value="CARBOXYLASE, PUTATIVE (AFU_ORTHOLOGUE AFUA_5G07570)-RELATED"/>
    <property type="match status" value="1"/>
</dbReference>
<sequence length="670" mass="72401">MKPPTRSIRRLLVANRGEIAIRVLQAARELCLDKSGVPIETFALYTEGDQTHCDVGRPDHRILLSSPGGYMDISYLVTLAITHSIDAIHPGYGFLSESAVFSQRMWEEAGAIVIGPGWEILEQVGDKLQAKALASRCNVPVLPTAEISAAGLDKAREFGHRVGYPIMIKAVDGGGGRGIRLVGAPEELSSAIERAKGESPSGTIFVEKAAVGGFHHVEVQIIGDGTGQIVEYAPAIGLSRSVVKNAIDAAVKMASATKYFSLGTFEFLVNDNTEEFYFLEINPRLQVEHTITECISGVDLVQTQLLLAQGLPLDAVGFGEMNDPELTPTPRSIQLRLCAEDPELNFSLSVGNVSQLFVPSGHGVRVDTHFSSMSPTLVGSEFDNLLAKIIITAGNWGAVVRKARRVLADTVVSGVKTNLNLLRGIMDHARIMKGSADTQWLEANLPDLLKFGHELSEKTAPVSGSNSTTLFSQGTLIAPSSSVLFRKGDAWSMTLEPLSQSDNQNASSSHHSIQSHLLLTKVLRNEFPSSFIAEIEYAISSSSPSSSLAIPYRLHLAETSASASALASSTSRRGDSSNPNHLLFPLSGKLIEVLVGEGDEVARDQVVAYVKQMKMELEIRSHRPGVVKWVIQMEDSSQSQGIDVAEGHLLLEFNEKEKLKVQQPATRGKL</sequence>
<keyword evidence="3 6" id="KW-0547">Nucleotide-binding</keyword>
<dbReference type="FunFam" id="3.30.1490.20:FF:000003">
    <property type="entry name" value="acetyl-CoA carboxylase isoform X1"/>
    <property type="match status" value="1"/>
</dbReference>
<dbReference type="Pfam" id="PF02786">
    <property type="entry name" value="CPSase_L_D2"/>
    <property type="match status" value="1"/>
</dbReference>
<feature type="domain" description="Biotin carboxylation" evidence="8">
    <location>
        <begin position="7"/>
        <end position="446"/>
    </location>
</feature>
<feature type="domain" description="ATP-grasp" evidence="7">
    <location>
        <begin position="131"/>
        <end position="309"/>
    </location>
</feature>
<dbReference type="PROSITE" id="PS50979">
    <property type="entry name" value="BC"/>
    <property type="match status" value="1"/>
</dbReference>
<reference evidence="9 10" key="1">
    <citation type="submission" date="2015-04" db="EMBL/GenBank/DDBJ databases">
        <authorList>
            <person name="Syromyatnikov M.Y."/>
            <person name="Popov V.N."/>
        </authorList>
    </citation>
    <scope>NUCLEOTIDE SEQUENCE [LARGE SCALE GENOMIC DNA]</scope>
    <source>
        <strain evidence="9">WF-38-12</strain>
    </source>
</reference>
<dbReference type="InterPro" id="IPR016185">
    <property type="entry name" value="PreATP-grasp_dom_sf"/>
</dbReference>
<keyword evidence="2" id="KW-0436">Ligase</keyword>
<dbReference type="Pfam" id="PF02785">
    <property type="entry name" value="Biotin_carb_C"/>
    <property type="match status" value="1"/>
</dbReference>
<dbReference type="GO" id="GO:0005524">
    <property type="term" value="F:ATP binding"/>
    <property type="evidence" value="ECO:0007669"/>
    <property type="project" value="UniProtKB-UniRule"/>
</dbReference>
<evidence type="ECO:0000259" key="8">
    <source>
        <dbReference type="PROSITE" id="PS50979"/>
    </source>
</evidence>
<dbReference type="GO" id="GO:0016874">
    <property type="term" value="F:ligase activity"/>
    <property type="evidence" value="ECO:0007669"/>
    <property type="project" value="UniProtKB-KW"/>
</dbReference>
<dbReference type="OMA" id="KGDAWSI"/>
<dbReference type="Gene3D" id="3.30.470.20">
    <property type="entry name" value="ATP-grasp fold, B domain"/>
    <property type="match status" value="1"/>
</dbReference>
<proteinExistence type="predicted"/>
<dbReference type="SUPFAM" id="SSF52440">
    <property type="entry name" value="PreATP-grasp domain"/>
    <property type="match status" value="1"/>
</dbReference>
<dbReference type="AlphaFoldDB" id="A0A0U1M5X4"/>